<keyword evidence="2" id="KW-0732">Signal</keyword>
<organism evidence="3 4">
    <name type="scientific">Maioricimonas rarisocia</name>
    <dbReference type="NCBI Taxonomy" id="2528026"/>
    <lineage>
        <taxon>Bacteria</taxon>
        <taxon>Pseudomonadati</taxon>
        <taxon>Planctomycetota</taxon>
        <taxon>Planctomycetia</taxon>
        <taxon>Planctomycetales</taxon>
        <taxon>Planctomycetaceae</taxon>
        <taxon>Maioricimonas</taxon>
    </lineage>
</organism>
<dbReference type="RefSeq" id="WP_145372533.1">
    <property type="nucleotide sequence ID" value="NZ_CP036275.1"/>
</dbReference>
<sequence length="337" mass="35978" precursor="true">MSGRIRTPGPAAVTFGRALAIAAFLLAIAGPASVAQAKHCPGNDIGDCLRAAETARNPLVPAAGAGVAVLISSLIRTRPPRGEPVTPSPPVLEPVAPPQPAKDPFPDCNMDRVIHLEGQIAQLTERMNLLKELQGGVNKEIAESAARRQQLRTRMVDAHSNIPGLVDMLARQRALLETARKNLGLAKLSSGAFIVSTVAGLIYAIPAAGATAAAWWAGKTVAAPTLTKLILTMGGTLASGAKVAKFTDRFSAHKSEWAALVRSLESSIRALERQMALLKADLEEIPRQIEAAHQLEGTLYEKRYGYESRIDALREKRQQIWDMLRVERAKCGIGSGG</sequence>
<gene>
    <name evidence="3" type="ORF">Mal4_56510</name>
</gene>
<dbReference type="AlphaFoldDB" id="A0A517ZFN0"/>
<dbReference type="Proteomes" id="UP000320496">
    <property type="component" value="Chromosome"/>
</dbReference>
<protein>
    <recommendedName>
        <fullName evidence="5">Chromosome partition protein Smc</fullName>
    </recommendedName>
</protein>
<keyword evidence="4" id="KW-1185">Reference proteome</keyword>
<dbReference type="KEGG" id="mri:Mal4_56510"/>
<evidence type="ECO:0008006" key="5">
    <source>
        <dbReference type="Google" id="ProtNLM"/>
    </source>
</evidence>
<keyword evidence="1" id="KW-0175">Coiled coil</keyword>
<feature type="chain" id="PRO_5021830080" description="Chromosome partition protein Smc" evidence="2">
    <location>
        <begin position="38"/>
        <end position="337"/>
    </location>
</feature>
<evidence type="ECO:0000256" key="1">
    <source>
        <dbReference type="SAM" id="Coils"/>
    </source>
</evidence>
<reference evidence="3 4" key="1">
    <citation type="submission" date="2019-02" db="EMBL/GenBank/DDBJ databases">
        <title>Deep-cultivation of Planctomycetes and their phenomic and genomic characterization uncovers novel biology.</title>
        <authorList>
            <person name="Wiegand S."/>
            <person name="Jogler M."/>
            <person name="Boedeker C."/>
            <person name="Pinto D."/>
            <person name="Vollmers J."/>
            <person name="Rivas-Marin E."/>
            <person name="Kohn T."/>
            <person name="Peeters S.H."/>
            <person name="Heuer A."/>
            <person name="Rast P."/>
            <person name="Oberbeckmann S."/>
            <person name="Bunk B."/>
            <person name="Jeske O."/>
            <person name="Meyerdierks A."/>
            <person name="Storesund J.E."/>
            <person name="Kallscheuer N."/>
            <person name="Luecker S."/>
            <person name="Lage O.M."/>
            <person name="Pohl T."/>
            <person name="Merkel B.J."/>
            <person name="Hornburger P."/>
            <person name="Mueller R.-W."/>
            <person name="Bruemmer F."/>
            <person name="Labrenz M."/>
            <person name="Spormann A.M."/>
            <person name="Op den Camp H."/>
            <person name="Overmann J."/>
            <person name="Amann R."/>
            <person name="Jetten M.S.M."/>
            <person name="Mascher T."/>
            <person name="Medema M.H."/>
            <person name="Devos D.P."/>
            <person name="Kaster A.-K."/>
            <person name="Ovreas L."/>
            <person name="Rohde M."/>
            <person name="Galperin M.Y."/>
            <person name="Jogler C."/>
        </authorList>
    </citation>
    <scope>NUCLEOTIDE SEQUENCE [LARGE SCALE GENOMIC DNA]</scope>
    <source>
        <strain evidence="3 4">Mal4</strain>
    </source>
</reference>
<evidence type="ECO:0000313" key="3">
    <source>
        <dbReference type="EMBL" id="QDU41285.1"/>
    </source>
</evidence>
<proteinExistence type="predicted"/>
<evidence type="ECO:0000313" key="4">
    <source>
        <dbReference type="Proteomes" id="UP000320496"/>
    </source>
</evidence>
<name>A0A517ZFN0_9PLAN</name>
<feature type="coiled-coil region" evidence="1">
    <location>
        <begin position="254"/>
        <end position="288"/>
    </location>
</feature>
<evidence type="ECO:0000256" key="2">
    <source>
        <dbReference type="SAM" id="SignalP"/>
    </source>
</evidence>
<dbReference type="EMBL" id="CP036275">
    <property type="protein sequence ID" value="QDU41285.1"/>
    <property type="molecule type" value="Genomic_DNA"/>
</dbReference>
<feature type="signal peptide" evidence="2">
    <location>
        <begin position="1"/>
        <end position="37"/>
    </location>
</feature>
<accession>A0A517ZFN0</accession>